<feature type="binding site" evidence="13">
    <location>
        <position position="185"/>
    </location>
    <ligand>
        <name>ATP</name>
        <dbReference type="ChEBI" id="CHEBI:30616"/>
    </ligand>
</feature>
<comment type="pathway">
    <text evidence="13">Carbohydrate metabolism; D-ribose degradation; D-ribose 5-phosphate from beta-D-ribopyranose: step 2/2.</text>
</comment>
<evidence type="ECO:0000313" key="16">
    <source>
        <dbReference type="Proteomes" id="UP000078459"/>
    </source>
</evidence>
<feature type="binding site" evidence="13">
    <location>
        <position position="283"/>
    </location>
    <ligand>
        <name>K(+)</name>
        <dbReference type="ChEBI" id="CHEBI:29103"/>
    </ligand>
</feature>
<keyword evidence="11 13" id="KW-0630">Potassium</keyword>
<feature type="binding site" evidence="13">
    <location>
        <position position="288"/>
    </location>
    <ligand>
        <name>K(+)</name>
        <dbReference type="ChEBI" id="CHEBI:29103"/>
    </ligand>
</feature>
<proteinExistence type="inferred from homology"/>
<evidence type="ECO:0000259" key="14">
    <source>
        <dbReference type="Pfam" id="PF00294"/>
    </source>
</evidence>
<evidence type="ECO:0000256" key="9">
    <source>
        <dbReference type="ARBA" id="ARBA00022840"/>
    </source>
</evidence>
<dbReference type="AlphaFoldDB" id="A0A179DEP4"/>
<comment type="cofactor">
    <cofactor evidence="13">
        <name>Mg(2+)</name>
        <dbReference type="ChEBI" id="CHEBI:18420"/>
    </cofactor>
    <text evidence="13">Requires a divalent cation, most likely magnesium in vivo, as an electrophilic catalyst to aid phosphoryl group transfer. It is the chelate of the metal and the nucleotide that is the actual substrate.</text>
</comment>
<dbReference type="PANTHER" id="PTHR10584:SF166">
    <property type="entry name" value="RIBOKINASE"/>
    <property type="match status" value="1"/>
</dbReference>
<dbReference type="EC" id="2.7.1.15" evidence="2 13"/>
<dbReference type="GO" id="GO:0005524">
    <property type="term" value="F:ATP binding"/>
    <property type="evidence" value="ECO:0007669"/>
    <property type="project" value="UniProtKB-UniRule"/>
</dbReference>
<feature type="domain" description="Carbohydrate kinase PfkB" evidence="14">
    <location>
        <begin position="5"/>
        <end position="294"/>
    </location>
</feature>
<keyword evidence="4 13" id="KW-0963">Cytoplasm</keyword>
<reference evidence="15 16" key="2">
    <citation type="submission" date="2016-06" db="EMBL/GenBank/DDBJ databases">
        <title>Pedobacter psychrophilus sp. nov., isolated from Antarctic fragmentary rock.</title>
        <authorList>
            <person name="Svec P."/>
        </authorList>
    </citation>
    <scope>NUCLEOTIDE SEQUENCE [LARGE SCALE GENOMIC DNA]</scope>
    <source>
        <strain evidence="15 16">CCM 8644</strain>
    </source>
</reference>
<evidence type="ECO:0000256" key="1">
    <source>
        <dbReference type="ARBA" id="ARBA00005380"/>
    </source>
</evidence>
<feature type="binding site" evidence="13">
    <location>
        <begin position="13"/>
        <end position="15"/>
    </location>
    <ligand>
        <name>substrate</name>
    </ligand>
</feature>
<dbReference type="InterPro" id="IPR002139">
    <property type="entry name" value="Ribo/fructo_kinase"/>
</dbReference>
<evidence type="ECO:0000256" key="11">
    <source>
        <dbReference type="ARBA" id="ARBA00022958"/>
    </source>
</evidence>
<feature type="binding site" evidence="13">
    <location>
        <position position="249"/>
    </location>
    <ligand>
        <name>K(+)</name>
        <dbReference type="ChEBI" id="CHEBI:29103"/>
    </ligand>
</feature>
<keyword evidence="7 13" id="KW-0547">Nucleotide-binding</keyword>
<feature type="binding site" evidence="13">
    <location>
        <position position="247"/>
    </location>
    <ligand>
        <name>K(+)</name>
        <dbReference type="ChEBI" id="CHEBI:29103"/>
    </ligand>
</feature>
<sequence length="307" mass="32191">MNQSNILVVGSSNTDMVIKAAHLPTAGETILGGEFFMNPGGKGANQAVSIARLGGNVSFICKTGNDIFGKQSMQLFQDEGIETYLFSDPNHPSGVALITIDSEAENCIVVASGANATLSPDDLKKADGAIAKAEYVIMQLEIPLETVVYVSERATELGAKVILNPAPACALPINLFEKLYLITPNQTEAEMLSGTKVKDLDSAKIAANIIHKKGVENVIITLGQDGALVFTTGEFHHIPAIKVKAIDTTAAGDVFNGALCVALAEGKDLIASTEFACKAAAIAVTKLGAQSSIPYRNELSLNQTVNS</sequence>
<dbReference type="PRINTS" id="PR00990">
    <property type="entry name" value="RIBOKINASE"/>
</dbReference>
<dbReference type="InterPro" id="IPR002173">
    <property type="entry name" value="Carboh/pur_kinase_PfkB_CS"/>
</dbReference>
<comment type="function">
    <text evidence="13">Catalyzes the phosphorylation of ribose at O-5 in a reaction requiring ATP and magnesium. The resulting D-ribose-5-phosphate can then be used either for sythesis of nucleotides, histidine, and tryptophan, or as a component of the pentose phosphate pathway.</text>
</comment>
<dbReference type="Proteomes" id="UP000078459">
    <property type="component" value="Unassembled WGS sequence"/>
</dbReference>
<reference evidence="15 16" key="1">
    <citation type="submission" date="2016-04" db="EMBL/GenBank/DDBJ databases">
        <authorList>
            <person name="Evans L.H."/>
            <person name="Alamgir A."/>
            <person name="Owens N."/>
            <person name="Weber N.D."/>
            <person name="Virtaneva K."/>
            <person name="Barbian K."/>
            <person name="Babar A."/>
            <person name="Rosenke K."/>
        </authorList>
    </citation>
    <scope>NUCLEOTIDE SEQUENCE [LARGE SCALE GENOMIC DNA]</scope>
    <source>
        <strain evidence="15 16">CCM 8644</strain>
    </source>
</reference>
<gene>
    <name evidence="13" type="primary">rbsK</name>
    <name evidence="15" type="ORF">A5893_12915</name>
</gene>
<keyword evidence="5 13" id="KW-0808">Transferase</keyword>
<keyword evidence="9 13" id="KW-0067">ATP-binding</keyword>
<keyword evidence="12 13" id="KW-0119">Carbohydrate metabolism</keyword>
<evidence type="ECO:0000256" key="8">
    <source>
        <dbReference type="ARBA" id="ARBA00022777"/>
    </source>
</evidence>
<dbReference type="SUPFAM" id="SSF53613">
    <property type="entry name" value="Ribokinase-like"/>
    <property type="match status" value="1"/>
</dbReference>
<comment type="catalytic activity">
    <reaction evidence="13">
        <text>D-ribose + ATP = D-ribose 5-phosphate + ADP + H(+)</text>
        <dbReference type="Rhea" id="RHEA:13697"/>
        <dbReference type="ChEBI" id="CHEBI:15378"/>
        <dbReference type="ChEBI" id="CHEBI:30616"/>
        <dbReference type="ChEBI" id="CHEBI:47013"/>
        <dbReference type="ChEBI" id="CHEBI:78346"/>
        <dbReference type="ChEBI" id="CHEBI:456216"/>
        <dbReference type="EC" id="2.7.1.15"/>
    </reaction>
</comment>
<dbReference type="UniPathway" id="UPA00916">
    <property type="reaction ID" value="UER00889"/>
</dbReference>
<protein>
    <recommendedName>
        <fullName evidence="3 13">Ribokinase</fullName>
        <shortName evidence="13">RK</shortName>
        <ecNumber evidence="2 13">2.7.1.15</ecNumber>
    </recommendedName>
</protein>
<comment type="similarity">
    <text evidence="13">Belongs to the carbohydrate kinase PfkB family. Ribokinase subfamily.</text>
</comment>
<dbReference type="InterPro" id="IPR011611">
    <property type="entry name" value="PfkB_dom"/>
</dbReference>
<evidence type="ECO:0000256" key="5">
    <source>
        <dbReference type="ARBA" id="ARBA00022679"/>
    </source>
</evidence>
<feature type="binding site" evidence="13">
    <location>
        <position position="286"/>
    </location>
    <ligand>
        <name>K(+)</name>
        <dbReference type="ChEBI" id="CHEBI:29103"/>
    </ligand>
</feature>
<name>A0A179DEP4_9SPHI</name>
<comment type="caution">
    <text evidence="13">Lacks conserved residue(s) required for the propagation of feature annotation.</text>
</comment>
<feature type="binding site" evidence="13">
    <location>
        <position position="292"/>
    </location>
    <ligand>
        <name>K(+)</name>
        <dbReference type="ChEBI" id="CHEBI:29103"/>
    </ligand>
</feature>
<evidence type="ECO:0000256" key="12">
    <source>
        <dbReference type="ARBA" id="ARBA00023277"/>
    </source>
</evidence>
<dbReference type="FunFam" id="3.40.1190.20:FF:000012">
    <property type="entry name" value="Ribokinase"/>
    <property type="match status" value="1"/>
</dbReference>
<dbReference type="NCBIfam" id="NF008353">
    <property type="entry name" value="PRK11142.1"/>
    <property type="match status" value="1"/>
</dbReference>
<accession>A0A179DEP4</accession>
<feature type="binding site" evidence="13">
    <location>
        <position position="141"/>
    </location>
    <ligand>
        <name>substrate</name>
    </ligand>
</feature>
<evidence type="ECO:0000256" key="4">
    <source>
        <dbReference type="ARBA" id="ARBA00022490"/>
    </source>
</evidence>
<dbReference type="Pfam" id="PF00294">
    <property type="entry name" value="PfkB"/>
    <property type="match status" value="1"/>
</dbReference>
<dbReference type="EMBL" id="LWHJ01000029">
    <property type="protein sequence ID" value="OAQ38933.1"/>
    <property type="molecule type" value="Genomic_DNA"/>
</dbReference>
<evidence type="ECO:0000256" key="3">
    <source>
        <dbReference type="ARBA" id="ARBA00016943"/>
    </source>
</evidence>
<dbReference type="GO" id="GO:0004747">
    <property type="term" value="F:ribokinase activity"/>
    <property type="evidence" value="ECO:0007669"/>
    <property type="project" value="UniProtKB-UniRule"/>
</dbReference>
<dbReference type="GO" id="GO:0046872">
    <property type="term" value="F:metal ion binding"/>
    <property type="evidence" value="ECO:0007669"/>
    <property type="project" value="UniProtKB-KW"/>
</dbReference>
<dbReference type="GO" id="GO:0019303">
    <property type="term" value="P:D-ribose catabolic process"/>
    <property type="evidence" value="ECO:0007669"/>
    <property type="project" value="UniProtKB-UniRule"/>
</dbReference>
<evidence type="ECO:0000313" key="15">
    <source>
        <dbReference type="EMBL" id="OAQ38933.1"/>
    </source>
</evidence>
<dbReference type="PANTHER" id="PTHR10584">
    <property type="entry name" value="SUGAR KINASE"/>
    <property type="match status" value="1"/>
</dbReference>
<keyword evidence="10 13" id="KW-0460">Magnesium</keyword>
<comment type="similarity">
    <text evidence="1">Belongs to the carbohydrate kinase pfkB family.</text>
</comment>
<dbReference type="NCBIfam" id="TIGR02152">
    <property type="entry name" value="D_ribokin_bact"/>
    <property type="match status" value="1"/>
</dbReference>
<dbReference type="PROSITE" id="PS00583">
    <property type="entry name" value="PFKB_KINASES_1"/>
    <property type="match status" value="1"/>
</dbReference>
<dbReference type="Gene3D" id="3.40.1190.20">
    <property type="match status" value="1"/>
</dbReference>
<keyword evidence="16" id="KW-1185">Reference proteome</keyword>
<evidence type="ECO:0000256" key="7">
    <source>
        <dbReference type="ARBA" id="ARBA00022741"/>
    </source>
</evidence>
<comment type="activity regulation">
    <text evidence="13">Activated by a monovalent cation that binds near, but not in, the active site. The most likely occupant of the site in vivo is potassium. Ion binding induces a conformational change that may alter substrate affinity.</text>
</comment>
<dbReference type="InterPro" id="IPR011877">
    <property type="entry name" value="Ribokinase"/>
</dbReference>
<feature type="binding site" evidence="13">
    <location>
        <position position="253"/>
    </location>
    <ligand>
        <name>substrate</name>
    </ligand>
</feature>
<evidence type="ECO:0000256" key="10">
    <source>
        <dbReference type="ARBA" id="ARBA00022842"/>
    </source>
</evidence>
<dbReference type="InterPro" id="IPR029056">
    <property type="entry name" value="Ribokinase-like"/>
</dbReference>
<dbReference type="CDD" id="cd01174">
    <property type="entry name" value="ribokinase"/>
    <property type="match status" value="1"/>
</dbReference>
<comment type="subcellular location">
    <subcellularLocation>
        <location evidence="13">Cytoplasm</location>
    </subcellularLocation>
</comment>
<evidence type="ECO:0000256" key="13">
    <source>
        <dbReference type="HAMAP-Rule" id="MF_01987"/>
    </source>
</evidence>
<organism evidence="15 16">
    <name type="scientific">Pedobacter psychrophilus</name>
    <dbReference type="NCBI Taxonomy" id="1826909"/>
    <lineage>
        <taxon>Bacteria</taxon>
        <taxon>Pseudomonadati</taxon>
        <taxon>Bacteroidota</taxon>
        <taxon>Sphingobacteriia</taxon>
        <taxon>Sphingobacteriales</taxon>
        <taxon>Sphingobacteriaceae</taxon>
        <taxon>Pedobacter</taxon>
    </lineage>
</organism>
<evidence type="ECO:0000256" key="6">
    <source>
        <dbReference type="ARBA" id="ARBA00022723"/>
    </source>
</evidence>
<keyword evidence="8 13" id="KW-0418">Kinase</keyword>
<comment type="subunit">
    <text evidence="13">Homodimer.</text>
</comment>
<feature type="binding site" evidence="13">
    <location>
        <begin position="221"/>
        <end position="226"/>
    </location>
    <ligand>
        <name>ATP</name>
        <dbReference type="ChEBI" id="CHEBI:30616"/>
    </ligand>
</feature>
<dbReference type="RefSeq" id="WP_068823085.1">
    <property type="nucleotide sequence ID" value="NZ_LWHJ01000029.1"/>
</dbReference>
<dbReference type="STRING" id="1826909.A5893_12915"/>
<keyword evidence="6 13" id="KW-0479">Metal-binding</keyword>
<dbReference type="GO" id="GO:0005829">
    <property type="term" value="C:cytosol"/>
    <property type="evidence" value="ECO:0007669"/>
    <property type="project" value="TreeGrafter"/>
</dbReference>
<comment type="caution">
    <text evidence="15">The sequence shown here is derived from an EMBL/GenBank/DDBJ whole genome shotgun (WGS) entry which is preliminary data.</text>
</comment>
<feature type="binding site" evidence="13">
    <location>
        <begin position="41"/>
        <end position="45"/>
    </location>
    <ligand>
        <name>substrate</name>
    </ligand>
</feature>
<feature type="binding site" evidence="13">
    <location>
        <begin position="252"/>
        <end position="253"/>
    </location>
    <ligand>
        <name>ATP</name>
        <dbReference type="ChEBI" id="CHEBI:30616"/>
    </ligand>
</feature>
<evidence type="ECO:0000256" key="2">
    <source>
        <dbReference type="ARBA" id="ARBA00012035"/>
    </source>
</evidence>
<dbReference type="OrthoDB" id="9775849at2"/>
<feature type="active site" description="Proton acceptor" evidence="13">
    <location>
        <position position="253"/>
    </location>
</feature>
<dbReference type="HAMAP" id="MF_01987">
    <property type="entry name" value="Ribokinase"/>
    <property type="match status" value="1"/>
</dbReference>